<protein>
    <submittedName>
        <fullName evidence="7">Calcium and integrin-binding family member 3-like</fullName>
    </submittedName>
</protein>
<dbReference type="InterPro" id="IPR051433">
    <property type="entry name" value="CIBP"/>
</dbReference>
<dbReference type="Pfam" id="PF13499">
    <property type="entry name" value="EF-hand_7"/>
    <property type="match status" value="1"/>
</dbReference>
<reference evidence="7" key="1">
    <citation type="submission" date="2025-08" db="UniProtKB">
        <authorList>
            <consortium name="RefSeq"/>
        </authorList>
    </citation>
    <scope>IDENTIFICATION</scope>
</reference>
<evidence type="ECO:0000256" key="3">
    <source>
        <dbReference type="ARBA" id="ARBA00022837"/>
    </source>
</evidence>
<evidence type="ECO:0000313" key="7">
    <source>
        <dbReference type="RefSeq" id="XP_012244106.1"/>
    </source>
</evidence>
<dbReference type="InterPro" id="IPR018247">
    <property type="entry name" value="EF_Hand_1_Ca_BS"/>
</dbReference>
<organism evidence="6 7">
    <name type="scientific">Bombus impatiens</name>
    <name type="common">Bumblebee</name>
    <dbReference type="NCBI Taxonomy" id="132113"/>
    <lineage>
        <taxon>Eukaryota</taxon>
        <taxon>Metazoa</taxon>
        <taxon>Ecdysozoa</taxon>
        <taxon>Arthropoda</taxon>
        <taxon>Hexapoda</taxon>
        <taxon>Insecta</taxon>
        <taxon>Pterygota</taxon>
        <taxon>Neoptera</taxon>
        <taxon>Endopterygota</taxon>
        <taxon>Hymenoptera</taxon>
        <taxon>Apocrita</taxon>
        <taxon>Aculeata</taxon>
        <taxon>Apoidea</taxon>
        <taxon>Anthophila</taxon>
        <taxon>Apidae</taxon>
        <taxon>Bombus</taxon>
        <taxon>Pyrobombus</taxon>
    </lineage>
</organism>
<name>A0A6P3UZ92_BOMIM</name>
<dbReference type="RefSeq" id="XP_012244106.1">
    <property type="nucleotide sequence ID" value="XM_012388683.3"/>
</dbReference>
<dbReference type="InterPro" id="IPR002048">
    <property type="entry name" value="EF_hand_dom"/>
</dbReference>
<dbReference type="Gene3D" id="1.10.238.10">
    <property type="entry name" value="EF-hand"/>
    <property type="match status" value="2"/>
</dbReference>
<evidence type="ECO:0000256" key="1">
    <source>
        <dbReference type="ARBA" id="ARBA00022723"/>
    </source>
</evidence>
<sequence length="195" mass="22725">MGNYLSTNYILPEETLVTYVELTYLKKNEIQYIVKILDNVNPGKLCENIQHRFTIDEVETILPQIRCSPFRDSIYRVFSSQKDNHLSLEDILDLCSAFSKHCPSKIRAAWAFYIFDFDGDNQISVDDLIETVHRLTRCDQDEHETIDSATAEHVARMILQEMVFTQQGSISFEEFIRFASRIAEFSSTFSFHFNV</sequence>
<dbReference type="SUPFAM" id="SSF47473">
    <property type="entry name" value="EF-hand"/>
    <property type="match status" value="1"/>
</dbReference>
<keyword evidence="1" id="KW-0479">Metal-binding</keyword>
<dbReference type="PANTHER" id="PTHR45791">
    <property type="entry name" value="CALCIUM AND INTEGRIN BINDING FAMILY MEMBER 2"/>
    <property type="match status" value="1"/>
</dbReference>
<dbReference type="GO" id="GO:0005509">
    <property type="term" value="F:calcium ion binding"/>
    <property type="evidence" value="ECO:0007669"/>
    <property type="project" value="InterPro"/>
</dbReference>
<keyword evidence="3" id="KW-0106">Calcium</keyword>
<keyword evidence="4" id="KW-0460">Magnesium</keyword>
<proteinExistence type="predicted"/>
<evidence type="ECO:0000259" key="5">
    <source>
        <dbReference type="PROSITE" id="PS50222"/>
    </source>
</evidence>
<evidence type="ECO:0000313" key="6">
    <source>
        <dbReference type="Proteomes" id="UP000515180"/>
    </source>
</evidence>
<dbReference type="GeneID" id="100741148"/>
<dbReference type="GO" id="GO:0000287">
    <property type="term" value="F:magnesium ion binding"/>
    <property type="evidence" value="ECO:0007669"/>
    <property type="project" value="TreeGrafter"/>
</dbReference>
<dbReference type="OrthoDB" id="114727at2759"/>
<evidence type="ECO:0000256" key="2">
    <source>
        <dbReference type="ARBA" id="ARBA00022737"/>
    </source>
</evidence>
<dbReference type="PANTHER" id="PTHR45791:SF9">
    <property type="entry name" value="FREQUENIN-1-LIKE PROTEIN"/>
    <property type="match status" value="1"/>
</dbReference>
<keyword evidence="6" id="KW-1185">Reference proteome</keyword>
<dbReference type="InterPro" id="IPR011992">
    <property type="entry name" value="EF-hand-dom_pair"/>
</dbReference>
<keyword evidence="2" id="KW-0677">Repeat</keyword>
<accession>A0A6P3UZ92</accession>
<feature type="domain" description="EF-hand" evidence="5">
    <location>
        <begin position="103"/>
        <end position="138"/>
    </location>
</feature>
<dbReference type="PROSITE" id="PS00018">
    <property type="entry name" value="EF_HAND_1"/>
    <property type="match status" value="1"/>
</dbReference>
<dbReference type="PROSITE" id="PS50222">
    <property type="entry name" value="EF_HAND_2"/>
    <property type="match status" value="1"/>
</dbReference>
<gene>
    <name evidence="7" type="primary">LOC100741148</name>
</gene>
<dbReference type="AlphaFoldDB" id="A0A6P3UZ92"/>
<dbReference type="Proteomes" id="UP000515180">
    <property type="component" value="Unplaced"/>
</dbReference>
<evidence type="ECO:0000256" key="4">
    <source>
        <dbReference type="ARBA" id="ARBA00022842"/>
    </source>
</evidence>